<keyword evidence="2" id="KW-1185">Reference proteome</keyword>
<proteinExistence type="predicted"/>
<sequence length="161" mass="18159">MSNAGPSQQEPQTALLTADEFTTDQPTADGHEPTSRVFVTMHPSESGGGYLWSIAVREVRKGSHHLIGARQPHEGAPYELQEHDRLALGDDVKFVYFDIPYEKLGDTYERCRSTKIPKKAGKLEIGQQWVVDVCKVLTSKKIIAKSKEHQSKIDWVKTRRD</sequence>
<organism evidence="1 2">
    <name type="scientific">Fusarium decemcellulare</name>
    <dbReference type="NCBI Taxonomy" id="57161"/>
    <lineage>
        <taxon>Eukaryota</taxon>
        <taxon>Fungi</taxon>
        <taxon>Dikarya</taxon>
        <taxon>Ascomycota</taxon>
        <taxon>Pezizomycotina</taxon>
        <taxon>Sordariomycetes</taxon>
        <taxon>Hypocreomycetidae</taxon>
        <taxon>Hypocreales</taxon>
        <taxon>Nectriaceae</taxon>
        <taxon>Fusarium</taxon>
        <taxon>Fusarium decemcellulare species complex</taxon>
    </lineage>
</organism>
<dbReference type="Proteomes" id="UP001148629">
    <property type="component" value="Unassembled WGS sequence"/>
</dbReference>
<evidence type="ECO:0000313" key="2">
    <source>
        <dbReference type="Proteomes" id="UP001148629"/>
    </source>
</evidence>
<gene>
    <name evidence="1" type="ORF">NM208_g6536</name>
</gene>
<protein>
    <submittedName>
        <fullName evidence="1">Uncharacterized protein</fullName>
    </submittedName>
</protein>
<reference evidence="1" key="1">
    <citation type="submission" date="2022-08" db="EMBL/GenBank/DDBJ databases">
        <title>Genome Sequence of Fusarium decemcellulare.</title>
        <authorList>
            <person name="Buettner E."/>
        </authorList>
    </citation>
    <scope>NUCLEOTIDE SEQUENCE</scope>
    <source>
        <strain evidence="1">Babe19</strain>
    </source>
</reference>
<evidence type="ECO:0000313" key="1">
    <source>
        <dbReference type="EMBL" id="KAJ3536882.1"/>
    </source>
</evidence>
<name>A0ACC1SCP9_9HYPO</name>
<dbReference type="EMBL" id="JANRMS010000612">
    <property type="protein sequence ID" value="KAJ3536882.1"/>
    <property type="molecule type" value="Genomic_DNA"/>
</dbReference>
<comment type="caution">
    <text evidence="1">The sequence shown here is derived from an EMBL/GenBank/DDBJ whole genome shotgun (WGS) entry which is preliminary data.</text>
</comment>
<accession>A0ACC1SCP9</accession>